<feature type="domain" description="Pseudouridine synthase RsuA/RluA-like" evidence="4">
    <location>
        <begin position="89"/>
        <end position="237"/>
    </location>
</feature>
<dbReference type="PROSITE" id="PS01129">
    <property type="entry name" value="PSI_RLU"/>
    <property type="match status" value="1"/>
</dbReference>
<reference evidence="5" key="1">
    <citation type="submission" date="2022-04" db="EMBL/GenBank/DDBJ databases">
        <title>Halobacillus sp. isolated from saltern.</title>
        <authorList>
            <person name="Won M."/>
            <person name="Lee C.-M."/>
            <person name="Woen H.-Y."/>
            <person name="Kwon S.-W."/>
        </authorList>
    </citation>
    <scope>NUCLEOTIDE SEQUENCE</scope>
    <source>
        <strain evidence="5">SSHM10-5</strain>
    </source>
</reference>
<dbReference type="PANTHER" id="PTHR21600">
    <property type="entry name" value="MITOCHONDRIAL RNA PSEUDOURIDINE SYNTHASE"/>
    <property type="match status" value="1"/>
</dbReference>
<evidence type="ECO:0000313" key="6">
    <source>
        <dbReference type="Proteomes" id="UP000830326"/>
    </source>
</evidence>
<keyword evidence="3" id="KW-0413">Isomerase</keyword>
<protein>
    <recommendedName>
        <fullName evidence="3">Pseudouridine synthase</fullName>
        <ecNumber evidence="3">5.4.99.-</ecNumber>
    </recommendedName>
</protein>
<proteinExistence type="inferred from homology"/>
<dbReference type="InterPro" id="IPR050188">
    <property type="entry name" value="RluA_PseudoU_synthase"/>
</dbReference>
<dbReference type="Pfam" id="PF00849">
    <property type="entry name" value="PseudoU_synth_2"/>
    <property type="match status" value="1"/>
</dbReference>
<evidence type="ECO:0000256" key="1">
    <source>
        <dbReference type="ARBA" id="ARBA00000073"/>
    </source>
</evidence>
<comment type="catalytic activity">
    <reaction evidence="1 3">
        <text>a uridine in RNA = a pseudouridine in RNA</text>
        <dbReference type="Rhea" id="RHEA:48348"/>
        <dbReference type="Rhea" id="RHEA-COMP:12068"/>
        <dbReference type="Rhea" id="RHEA-COMP:12069"/>
        <dbReference type="ChEBI" id="CHEBI:65314"/>
        <dbReference type="ChEBI" id="CHEBI:65315"/>
    </reaction>
</comment>
<dbReference type="Gene3D" id="3.30.2350.10">
    <property type="entry name" value="Pseudouridine synthase"/>
    <property type="match status" value="1"/>
</dbReference>
<accession>A0ABY4HEQ3</accession>
<name>A0ABY4HEQ3_9BACI</name>
<dbReference type="EC" id="5.4.99.-" evidence="3"/>
<organism evidence="5 6">
    <name type="scientific">Halobacillus amylolyticus</name>
    <dbReference type="NCBI Taxonomy" id="2932259"/>
    <lineage>
        <taxon>Bacteria</taxon>
        <taxon>Bacillati</taxon>
        <taxon>Bacillota</taxon>
        <taxon>Bacilli</taxon>
        <taxon>Bacillales</taxon>
        <taxon>Bacillaceae</taxon>
        <taxon>Halobacillus</taxon>
    </lineage>
</organism>
<sequence length="291" mass="32871">MPYQKTWVISQKFEGKTVKDYLVDGASFSRQLMKKVKGEGLVLVNGGQTSMWTRLTSEDMITVLFPPEKRADVLVPVSIPLQIIYEDEDVLIINKQPGLAVSPSANHPSQTLANGIIHYYDLQKYDYTVHIVTRLDRDTSGLLLVAKHQYSHGKLMKDHQIKRCYTALVKGCPDPRAGLISSPIRRKPGSIIERETSPFGKKSATEYRVEECFHSASLVHLILRTGRTHQIRVHMSSIGHPLVGDTLYGEFNSSMSEGHALHCHQLTFIHPLSGEEFCFHSPPPKTWDKRK</sequence>
<dbReference type="NCBIfam" id="TIGR00005">
    <property type="entry name" value="rluA_subfam"/>
    <property type="match status" value="1"/>
</dbReference>
<dbReference type="EMBL" id="CP095075">
    <property type="protein sequence ID" value="UOR13114.1"/>
    <property type="molecule type" value="Genomic_DNA"/>
</dbReference>
<dbReference type="SUPFAM" id="SSF55120">
    <property type="entry name" value="Pseudouridine synthase"/>
    <property type="match status" value="1"/>
</dbReference>
<keyword evidence="6" id="KW-1185">Reference proteome</keyword>
<dbReference type="InterPro" id="IPR006145">
    <property type="entry name" value="PsdUridine_synth_RsuA/RluA"/>
</dbReference>
<evidence type="ECO:0000256" key="2">
    <source>
        <dbReference type="ARBA" id="ARBA00010876"/>
    </source>
</evidence>
<dbReference type="InterPro" id="IPR006225">
    <property type="entry name" value="PsdUridine_synth_RluC/D"/>
</dbReference>
<comment type="function">
    <text evidence="3">Responsible for synthesis of pseudouridine from uracil.</text>
</comment>
<gene>
    <name evidence="5" type="ORF">MUO15_06400</name>
</gene>
<evidence type="ECO:0000313" key="5">
    <source>
        <dbReference type="EMBL" id="UOR13114.1"/>
    </source>
</evidence>
<dbReference type="RefSeq" id="WP_245034478.1">
    <property type="nucleotide sequence ID" value="NZ_CP095075.1"/>
</dbReference>
<evidence type="ECO:0000259" key="4">
    <source>
        <dbReference type="Pfam" id="PF00849"/>
    </source>
</evidence>
<dbReference type="Proteomes" id="UP000830326">
    <property type="component" value="Chromosome"/>
</dbReference>
<dbReference type="CDD" id="cd02869">
    <property type="entry name" value="PseudoU_synth_RluA_like"/>
    <property type="match status" value="1"/>
</dbReference>
<dbReference type="PANTHER" id="PTHR21600:SF35">
    <property type="entry name" value="PSEUDOURIDINE SYNTHASE"/>
    <property type="match status" value="1"/>
</dbReference>
<comment type="similarity">
    <text evidence="2 3">Belongs to the pseudouridine synthase RluA family.</text>
</comment>
<evidence type="ECO:0000256" key="3">
    <source>
        <dbReference type="RuleBase" id="RU362028"/>
    </source>
</evidence>
<dbReference type="InterPro" id="IPR020103">
    <property type="entry name" value="PsdUridine_synth_cat_dom_sf"/>
</dbReference>
<dbReference type="InterPro" id="IPR006224">
    <property type="entry name" value="PsdUridine_synth_RluA-like_CS"/>
</dbReference>